<feature type="region of interest" description="Disordered" evidence="1">
    <location>
        <begin position="149"/>
        <end position="179"/>
    </location>
</feature>
<feature type="compositionally biased region" description="Low complexity" evidence="1">
    <location>
        <begin position="151"/>
        <end position="164"/>
    </location>
</feature>
<gene>
    <name evidence="2" type="ORF">PCOR1329_LOCUS52343</name>
</gene>
<comment type="caution">
    <text evidence="2">The sequence shown here is derived from an EMBL/GenBank/DDBJ whole genome shotgun (WGS) entry which is preliminary data.</text>
</comment>
<proteinExistence type="predicted"/>
<dbReference type="PANTHER" id="PTHR14614">
    <property type="entry name" value="HEPATOCELLULAR CARCINOMA-ASSOCIATED ANTIGEN"/>
    <property type="match status" value="1"/>
</dbReference>
<dbReference type="EMBL" id="CAUYUJ010016367">
    <property type="protein sequence ID" value="CAK0864443.1"/>
    <property type="molecule type" value="Genomic_DNA"/>
</dbReference>
<protein>
    <recommendedName>
        <fullName evidence="4">Calmodulin-lysine N-methyltransferase</fullName>
    </recommendedName>
</protein>
<evidence type="ECO:0000313" key="2">
    <source>
        <dbReference type="EMBL" id="CAK0864443.1"/>
    </source>
</evidence>
<dbReference type="PANTHER" id="PTHR14614:SF109">
    <property type="entry name" value="RIBOSOMAL LYSINE N-METHYLTRANSFERASE 5"/>
    <property type="match status" value="1"/>
</dbReference>
<evidence type="ECO:0008006" key="4">
    <source>
        <dbReference type="Google" id="ProtNLM"/>
    </source>
</evidence>
<evidence type="ECO:0000313" key="3">
    <source>
        <dbReference type="Proteomes" id="UP001189429"/>
    </source>
</evidence>
<keyword evidence="3" id="KW-1185">Reference proteome</keyword>
<accession>A0ABN9UWC7</accession>
<feature type="compositionally biased region" description="Low complexity" evidence="1">
    <location>
        <begin position="273"/>
        <end position="283"/>
    </location>
</feature>
<dbReference type="Gene3D" id="3.40.50.150">
    <property type="entry name" value="Vaccinia Virus protein VP39"/>
    <property type="match status" value="1"/>
</dbReference>
<evidence type="ECO:0000256" key="1">
    <source>
        <dbReference type="SAM" id="MobiDB-lite"/>
    </source>
</evidence>
<feature type="region of interest" description="Disordered" evidence="1">
    <location>
        <begin position="196"/>
        <end position="283"/>
    </location>
</feature>
<name>A0ABN9UWC7_9DINO</name>
<feature type="compositionally biased region" description="Basic residues" evidence="1">
    <location>
        <begin position="221"/>
        <end position="246"/>
    </location>
</feature>
<dbReference type="InterPro" id="IPR019410">
    <property type="entry name" value="Methyltransf_16"/>
</dbReference>
<dbReference type="InterPro" id="IPR029063">
    <property type="entry name" value="SAM-dependent_MTases_sf"/>
</dbReference>
<sequence length="283" mass="31104">MCLAKLGARVLLTERAIALPLLRRNLAENSLGGGPASAEELSWGTVPLPAPVRGAANADTGFFDVVVGSDLMFPAILDCLPALVETLRASVGPATRCWIAHEPRAAGTDQALVDALEPHFVVRRERQDALPEGSPEDLWMRDASRSPLFARLPPRGSPPSSSLDQARDRPRLRRRRQRAAAVRLRVGTLGVLAAPEGLPAPRAAPRRRGRPRLEAPASPGRQRHPRRGARALLRHRRHRRRRRRHRADAARGRLAVCEPEPRGRRPRPRRGAPRGVRPGAPRA</sequence>
<feature type="non-terminal residue" evidence="2">
    <location>
        <position position="283"/>
    </location>
</feature>
<dbReference type="Proteomes" id="UP001189429">
    <property type="component" value="Unassembled WGS sequence"/>
</dbReference>
<reference evidence="2" key="1">
    <citation type="submission" date="2023-10" db="EMBL/GenBank/DDBJ databases">
        <authorList>
            <person name="Chen Y."/>
            <person name="Shah S."/>
            <person name="Dougan E. K."/>
            <person name="Thang M."/>
            <person name="Chan C."/>
        </authorList>
    </citation>
    <scope>NUCLEOTIDE SEQUENCE [LARGE SCALE GENOMIC DNA]</scope>
</reference>
<organism evidence="2 3">
    <name type="scientific">Prorocentrum cordatum</name>
    <dbReference type="NCBI Taxonomy" id="2364126"/>
    <lineage>
        <taxon>Eukaryota</taxon>
        <taxon>Sar</taxon>
        <taxon>Alveolata</taxon>
        <taxon>Dinophyceae</taxon>
        <taxon>Prorocentrales</taxon>
        <taxon>Prorocentraceae</taxon>
        <taxon>Prorocentrum</taxon>
    </lineage>
</organism>